<dbReference type="PANTHER" id="PTHR32125">
    <property type="entry name" value="2-C-METHYL-D-ERYTHRITOL 4-PHOSPHATE CYTIDYLYLTRANSFERASE, CHLOROPLASTIC"/>
    <property type="match status" value="1"/>
</dbReference>
<dbReference type="Pfam" id="PF01128">
    <property type="entry name" value="IspD"/>
    <property type="match status" value="1"/>
</dbReference>
<proteinExistence type="predicted"/>
<keyword evidence="4" id="KW-1185">Reference proteome</keyword>
<evidence type="ECO:0000256" key="1">
    <source>
        <dbReference type="ARBA" id="ARBA00022679"/>
    </source>
</evidence>
<sequence length="285" mass="29815">MQVGSRGAGDFIRCGKVVELDAGLGVGVHAVTLPVPRAPYAAAVPETDSTSPHAAAVVLASGAGTRVGAELNKVYLPLGGRRLVWWSLRAFAGVPGIGTLVLVIRPQDAELAGEVLEGFDGAVEVVHGGATRQESELNALRHLGKRIEDGRIDTVLLHDGARPLVGRELVERVLSTAREHGGAVPGLVAGDLLAVTGEGTATGRPPGTAVRVQTPQGFHADALLAAYEQAASEGFAGTDTASCMERFATLPVHWVPGEQLNLKVTYPHDVPIAERMLPVPRRTLR</sequence>
<comment type="caution">
    <text evidence="3">The sequence shown here is derived from an EMBL/GenBank/DDBJ whole genome shotgun (WGS) entry which is preliminary data.</text>
</comment>
<dbReference type="SUPFAM" id="SSF53448">
    <property type="entry name" value="Nucleotide-diphospho-sugar transferases"/>
    <property type="match status" value="1"/>
</dbReference>
<dbReference type="CDD" id="cd02516">
    <property type="entry name" value="CDP-ME_synthetase"/>
    <property type="match status" value="1"/>
</dbReference>
<protein>
    <submittedName>
        <fullName evidence="3">IspD/TarI family cytidylyltransferase</fullName>
    </submittedName>
</protein>
<dbReference type="InterPro" id="IPR034683">
    <property type="entry name" value="IspD/TarI"/>
</dbReference>
<keyword evidence="2 3" id="KW-0548">Nucleotidyltransferase</keyword>
<dbReference type="GO" id="GO:0016779">
    <property type="term" value="F:nucleotidyltransferase activity"/>
    <property type="evidence" value="ECO:0007669"/>
    <property type="project" value="UniProtKB-KW"/>
</dbReference>
<reference evidence="3 4" key="1">
    <citation type="journal article" date="2019" name="Int. J. Syst. Evol. Microbiol.">
        <title>The Global Catalogue of Microorganisms (GCM) 10K type strain sequencing project: providing services to taxonomists for standard genome sequencing and annotation.</title>
        <authorList>
            <consortium name="The Broad Institute Genomics Platform"/>
            <consortium name="The Broad Institute Genome Sequencing Center for Infectious Disease"/>
            <person name="Wu L."/>
            <person name="Ma J."/>
        </authorList>
    </citation>
    <scope>NUCLEOTIDE SEQUENCE [LARGE SCALE GENOMIC DNA]</scope>
    <source>
        <strain evidence="3 4">JCM 14545</strain>
    </source>
</reference>
<keyword evidence="1" id="KW-0808">Transferase</keyword>
<dbReference type="PANTHER" id="PTHR32125:SF4">
    <property type="entry name" value="2-C-METHYL-D-ERYTHRITOL 4-PHOSPHATE CYTIDYLYLTRANSFERASE, CHLOROPLASTIC"/>
    <property type="match status" value="1"/>
</dbReference>
<evidence type="ECO:0000256" key="2">
    <source>
        <dbReference type="ARBA" id="ARBA00022695"/>
    </source>
</evidence>
<organism evidence="3 4">
    <name type="scientific">Amycolatopsis minnesotensis</name>
    <dbReference type="NCBI Taxonomy" id="337894"/>
    <lineage>
        <taxon>Bacteria</taxon>
        <taxon>Bacillati</taxon>
        <taxon>Actinomycetota</taxon>
        <taxon>Actinomycetes</taxon>
        <taxon>Pseudonocardiales</taxon>
        <taxon>Pseudonocardiaceae</taxon>
        <taxon>Amycolatopsis</taxon>
    </lineage>
</organism>
<accession>A0ABN2S690</accession>
<evidence type="ECO:0000313" key="4">
    <source>
        <dbReference type="Proteomes" id="UP001501116"/>
    </source>
</evidence>
<dbReference type="InterPro" id="IPR029044">
    <property type="entry name" value="Nucleotide-diphossugar_trans"/>
</dbReference>
<dbReference type="EMBL" id="BAAANN010000034">
    <property type="protein sequence ID" value="GAA1981167.1"/>
    <property type="molecule type" value="Genomic_DNA"/>
</dbReference>
<dbReference type="Gene3D" id="3.90.550.10">
    <property type="entry name" value="Spore Coat Polysaccharide Biosynthesis Protein SpsA, Chain A"/>
    <property type="match status" value="1"/>
</dbReference>
<gene>
    <name evidence="3" type="ORF">GCM10009754_67380</name>
</gene>
<dbReference type="Proteomes" id="UP001501116">
    <property type="component" value="Unassembled WGS sequence"/>
</dbReference>
<dbReference type="InterPro" id="IPR050088">
    <property type="entry name" value="IspD/TarI_cytidylyltransf_bact"/>
</dbReference>
<name>A0ABN2S690_9PSEU</name>
<evidence type="ECO:0000313" key="3">
    <source>
        <dbReference type="EMBL" id="GAA1981167.1"/>
    </source>
</evidence>